<feature type="chain" id="PRO_5018102597" evidence="2">
    <location>
        <begin position="19"/>
        <end position="291"/>
    </location>
</feature>
<keyword evidence="4" id="KW-1185">Reference proteome</keyword>
<sequence length="291" mass="30785">MRSAIALSVAALAGSALSHPSYGQYQHKEVKNVHVVVETVFHTVYQAPTTTVVYEPVKPTGTSIYVAPPARTYTPAPEPTSEAPTTTAAALSASAAPPSGGDTYIGTISEWRAKLGLKELASSAELEKNVLNCVTASAGVMTHKLNPGTYGQVLAPGKHTMESFLSVFVGGWLCEIPTLPGLDGVCSTMAEGWAYEGQTGYAEILTSDNYSKIGCAPSHCVIAPRPELEKAWLFGRRSRPLSASVCPRAPSRLPTPPPPRVTLTCLLFPLLPNADACLPELSSPSLTIRRV</sequence>
<dbReference type="EMBL" id="KE747806">
    <property type="protein sequence ID" value="RMZ66306.1"/>
    <property type="molecule type" value="Genomic_DNA"/>
</dbReference>
<keyword evidence="2" id="KW-0732">Signal</keyword>
<dbReference type="Proteomes" id="UP000265663">
    <property type="component" value="Unassembled WGS sequence"/>
</dbReference>
<dbReference type="SUPFAM" id="SSF55797">
    <property type="entry name" value="PR-1-like"/>
    <property type="match status" value="1"/>
</dbReference>
<accession>A0A3M7LVU9</accession>
<dbReference type="InterPro" id="IPR035940">
    <property type="entry name" value="CAP_sf"/>
</dbReference>
<dbReference type="OrthoDB" id="5350391at2759"/>
<evidence type="ECO:0000313" key="4">
    <source>
        <dbReference type="Proteomes" id="UP000265663"/>
    </source>
</evidence>
<feature type="signal peptide" evidence="2">
    <location>
        <begin position="1"/>
        <end position="18"/>
    </location>
</feature>
<evidence type="ECO:0000313" key="3">
    <source>
        <dbReference type="EMBL" id="RMZ66306.1"/>
    </source>
</evidence>
<reference evidence="3 4" key="1">
    <citation type="journal article" date="2014" name="PLoS ONE">
        <title>De novo Genome Assembly of the Fungal Plant Pathogen Pyrenophora semeniperda.</title>
        <authorList>
            <person name="Soliai M.M."/>
            <person name="Meyer S.E."/>
            <person name="Udall J.A."/>
            <person name="Elzinga D.E."/>
            <person name="Hermansen R.A."/>
            <person name="Bodily P.M."/>
            <person name="Hart A.A."/>
            <person name="Coleman C.E."/>
        </authorList>
    </citation>
    <scope>NUCLEOTIDE SEQUENCE [LARGE SCALE GENOMIC DNA]</scope>
    <source>
        <strain evidence="3 4">CCB06</strain>
        <tissue evidence="3">Mycelium</tissue>
    </source>
</reference>
<name>A0A3M7LVU9_9PLEO</name>
<gene>
    <name evidence="3" type="ORF">GMOD_00005403</name>
</gene>
<evidence type="ECO:0000256" key="1">
    <source>
        <dbReference type="SAM" id="MobiDB-lite"/>
    </source>
</evidence>
<protein>
    <submittedName>
        <fullName evidence="3">CAP domain</fullName>
    </submittedName>
</protein>
<evidence type="ECO:0000256" key="2">
    <source>
        <dbReference type="SAM" id="SignalP"/>
    </source>
</evidence>
<organism evidence="3 4">
    <name type="scientific">Pyrenophora seminiperda CCB06</name>
    <dbReference type="NCBI Taxonomy" id="1302712"/>
    <lineage>
        <taxon>Eukaryota</taxon>
        <taxon>Fungi</taxon>
        <taxon>Dikarya</taxon>
        <taxon>Ascomycota</taxon>
        <taxon>Pezizomycotina</taxon>
        <taxon>Dothideomycetes</taxon>
        <taxon>Pleosporomycetidae</taxon>
        <taxon>Pleosporales</taxon>
        <taxon>Pleosporineae</taxon>
        <taxon>Pleosporaceae</taxon>
        <taxon>Pyrenophora</taxon>
    </lineage>
</organism>
<proteinExistence type="predicted"/>
<feature type="region of interest" description="Disordered" evidence="1">
    <location>
        <begin position="74"/>
        <end position="95"/>
    </location>
</feature>
<dbReference type="AlphaFoldDB" id="A0A3M7LVU9"/>
<feature type="compositionally biased region" description="Low complexity" evidence="1">
    <location>
        <begin position="79"/>
        <end position="95"/>
    </location>
</feature>